<dbReference type="SUPFAM" id="SSF54001">
    <property type="entry name" value="Cysteine proteinases"/>
    <property type="match status" value="1"/>
</dbReference>
<dbReference type="AlphaFoldDB" id="A0A7S1PHL9"/>
<reference evidence="9" key="1">
    <citation type="submission" date="2021-01" db="EMBL/GenBank/DDBJ databases">
        <authorList>
            <person name="Corre E."/>
            <person name="Pelletier E."/>
            <person name="Niang G."/>
            <person name="Scheremetjew M."/>
            <person name="Finn R."/>
            <person name="Kale V."/>
            <person name="Holt S."/>
            <person name="Cochrane G."/>
            <person name="Meng A."/>
            <person name="Brown T."/>
            <person name="Cohen L."/>
        </authorList>
    </citation>
    <scope>NUCLEOTIDE SEQUENCE</scope>
    <source>
        <strain evidence="9">WS</strain>
    </source>
</reference>
<evidence type="ECO:0000313" key="9">
    <source>
        <dbReference type="EMBL" id="CAD9085153.1"/>
    </source>
</evidence>
<dbReference type="GO" id="GO:0006508">
    <property type="term" value="P:proteolysis"/>
    <property type="evidence" value="ECO:0007669"/>
    <property type="project" value="UniProtKB-KW"/>
</dbReference>
<dbReference type="PANTHER" id="PTHR10183:SF379">
    <property type="entry name" value="CALPAIN-5"/>
    <property type="match status" value="1"/>
</dbReference>
<dbReference type="PRINTS" id="PR00704">
    <property type="entry name" value="CALPAIN"/>
</dbReference>
<dbReference type="PANTHER" id="PTHR10183">
    <property type="entry name" value="CALPAIN"/>
    <property type="match status" value="1"/>
</dbReference>
<protein>
    <recommendedName>
        <fullName evidence="8">Calpain catalytic domain-containing protein</fullName>
    </recommendedName>
</protein>
<evidence type="ECO:0000256" key="4">
    <source>
        <dbReference type="ARBA" id="ARBA00022807"/>
    </source>
</evidence>
<feature type="active site" evidence="5">
    <location>
        <position position="495"/>
    </location>
</feature>
<organism evidence="9">
    <name type="scientific">Percolomonas cosmopolitus</name>
    <dbReference type="NCBI Taxonomy" id="63605"/>
    <lineage>
        <taxon>Eukaryota</taxon>
        <taxon>Discoba</taxon>
        <taxon>Heterolobosea</taxon>
        <taxon>Tetramitia</taxon>
        <taxon>Eutetramitia</taxon>
        <taxon>Percolomonadidae</taxon>
        <taxon>Percolomonas</taxon>
    </lineage>
</organism>
<name>A0A7S1PHL9_9EUKA</name>
<feature type="domain" description="Calpain catalytic" evidence="8">
    <location>
        <begin position="308"/>
        <end position="555"/>
    </location>
</feature>
<evidence type="ECO:0000256" key="2">
    <source>
        <dbReference type="ARBA" id="ARBA00022670"/>
    </source>
</evidence>
<evidence type="ECO:0000256" key="5">
    <source>
        <dbReference type="PIRSR" id="PIRSR622684-1"/>
    </source>
</evidence>
<gene>
    <name evidence="9" type="ORF">PCOS0759_LOCUS8407</name>
</gene>
<keyword evidence="7" id="KW-0812">Transmembrane</keyword>
<feature type="transmembrane region" description="Helical" evidence="7">
    <location>
        <begin position="703"/>
        <end position="723"/>
    </location>
</feature>
<evidence type="ECO:0000259" key="8">
    <source>
        <dbReference type="PROSITE" id="PS50203"/>
    </source>
</evidence>
<evidence type="ECO:0000256" key="3">
    <source>
        <dbReference type="ARBA" id="ARBA00022801"/>
    </source>
</evidence>
<keyword evidence="7" id="KW-0472">Membrane</keyword>
<dbReference type="GO" id="GO:0004198">
    <property type="term" value="F:calcium-dependent cysteine-type endopeptidase activity"/>
    <property type="evidence" value="ECO:0007669"/>
    <property type="project" value="InterPro"/>
</dbReference>
<dbReference type="EMBL" id="HBGD01010249">
    <property type="protein sequence ID" value="CAD9085153.1"/>
    <property type="molecule type" value="Transcribed_RNA"/>
</dbReference>
<dbReference type="Pfam" id="PF00648">
    <property type="entry name" value="Peptidase_C2"/>
    <property type="match status" value="1"/>
</dbReference>
<dbReference type="Gene3D" id="3.90.70.10">
    <property type="entry name" value="Cysteine proteinases"/>
    <property type="match status" value="1"/>
</dbReference>
<proteinExistence type="inferred from homology"/>
<evidence type="ECO:0000256" key="6">
    <source>
        <dbReference type="PROSITE-ProRule" id="PRU00239"/>
    </source>
</evidence>
<sequence length="759" mass="87198">MLSTSSSLLEHASRKTSLNYCLTASASSLFSFSHWQQSRKYVSQASWKCHSHVNQIWSFSGKFCPRGGGAAAAKGITTAMKGTPGDQLIMHCQGFRSMRRPYASMSSRGVSAARSSSVLPHDRQLTEDDLKQISRDILRTQDPPRNYSKVRQASAAIAKKPTMDLLVSRGKAFSNLRMYQRAAKDYEEASKLAHSIKQLQKEKEYRDEAQFMGNAKTRDENPGVWFQDSLVFDDILYDSLMNDKNWNDTTWRWESDLPHGKVVKYVSQNDATTKGSTYNAKHWKKTLKEAKSVDENSRVDRPLTHIPWYFDVLRTLSFVRPELLTAGLNSSIAGAQYGIYSVQFFDKNKWHTVVIDDEIPLLENMPRLTRSEDEYDLWPLLVEKAYAKFLGSYRAISQLQEKNEAYMMEALVHLTGGSFVRYMHDSHVVDLMFTYMQGFEKEHAIMMAYTPEHWIHSHGDYQNGLKRGNVPYIVSKVYSLRLSDGEQKKFVRLRNPHFYDGVPKVWTGNFNYDDTKWTPFLKKELEHGTLLETEFVMEYEAFLTHFAFTDMLHTNEAGRDWVTKNCGEIKVNPKVPAQIQITADKKKAHVFVCLTQQSDEVYPVRMQMFESHKKNIAPGQYVMHEELSDYDIITEDIMWRQNRHTAIGTILKVSTLPRTVNILIDSPKPVSCNVVVKTNNKGLRVQPIQDRGLSILERIEMDWYLMMFGLAALSFFAYISWGVRNLSKIREKEAADLRRLKAAAQGLITEDVNSVAKSE</sequence>
<accession>A0A7S1PHL9</accession>
<dbReference type="PROSITE" id="PS50203">
    <property type="entry name" value="CALPAIN_CAT"/>
    <property type="match status" value="1"/>
</dbReference>
<comment type="similarity">
    <text evidence="1">Belongs to the peptidase C2 family.</text>
</comment>
<keyword evidence="2" id="KW-0645">Protease</keyword>
<dbReference type="InterPro" id="IPR038765">
    <property type="entry name" value="Papain-like_cys_pep_sf"/>
</dbReference>
<keyword evidence="3" id="KW-0378">Hydrolase</keyword>
<evidence type="ECO:0000256" key="7">
    <source>
        <dbReference type="SAM" id="Phobius"/>
    </source>
</evidence>
<keyword evidence="4" id="KW-0788">Thiol protease</keyword>
<dbReference type="SMART" id="SM00230">
    <property type="entry name" value="CysPc"/>
    <property type="match status" value="1"/>
</dbReference>
<evidence type="ECO:0000256" key="1">
    <source>
        <dbReference type="ARBA" id="ARBA00007623"/>
    </source>
</evidence>
<dbReference type="InterPro" id="IPR022684">
    <property type="entry name" value="Calpain_cysteine_protease"/>
</dbReference>
<dbReference type="InterPro" id="IPR001300">
    <property type="entry name" value="Peptidase_C2_calpain_cat"/>
</dbReference>
<keyword evidence="7" id="KW-1133">Transmembrane helix</keyword>
<comment type="caution">
    <text evidence="6">Lacks conserved residue(s) required for the propagation of feature annotation.</text>
</comment>